<reference evidence="1 2" key="2">
    <citation type="submission" date="2018-12" db="EMBL/GenBank/DDBJ databases">
        <title>Rhizobacter gummiphilus sp. nov., a rubber-degrading bacterium isolated from the soil of a botanical garden in Japan.</title>
        <authorList>
            <person name="Shunsuke S.S."/>
        </authorList>
    </citation>
    <scope>NUCLEOTIDE SEQUENCE [LARGE SCALE GENOMIC DNA]</scope>
    <source>
        <strain evidence="1 2">S-16</strain>
    </source>
</reference>
<dbReference type="Proteomes" id="UP000267464">
    <property type="component" value="Unassembled WGS sequence"/>
</dbReference>
<sequence length="396" mass="43661">MVDRGRGGAAQWIGSLPKQCRRAAGEGAKMNNNQGNALAYVPVLKWKRGEQTAVETLTSVQKDAVMPIAELQERPYDWDKEKYTKSWDQHIEAIAVATAKYWGTTHEIAFDQGITESDKLSVGAETVWEHLFHVLWSKGVRAVPVVSSLAQPMEITAMKKAVSKGQKTRWTLRYVRQEAVTPAVVASWFQTTLGMLGATAANVDAVLDLEYVADWEVPKRAAEIAACLAAIASAASWRSLVLSSGAFPANLAGIMPGAHQIQRTDWALFKAVRLQPGAPAGVIYSDYGVSHILAFDSDPRMMKMSANLRYTHDDRWFVFKARSVKDFGFEQYRDLCKVLVALKPPYMGAAFSKGDTNYDKVASSGVGPGNATHWRRDATNHHIHFALWQIASLPAP</sequence>
<reference evidence="1 2" key="1">
    <citation type="submission" date="2018-08" db="EMBL/GenBank/DDBJ databases">
        <authorList>
            <person name="Khan S.A."/>
            <person name="Jeon C.O."/>
            <person name="Chun B.H."/>
            <person name="Jeong S.E."/>
        </authorList>
    </citation>
    <scope>NUCLEOTIDE SEQUENCE [LARGE SCALE GENOMIC DNA]</scope>
    <source>
        <strain evidence="1 2">S-16</strain>
    </source>
</reference>
<name>A0A3N7HII8_9BURK</name>
<evidence type="ECO:0000313" key="1">
    <source>
        <dbReference type="EMBL" id="RQP21838.1"/>
    </source>
</evidence>
<dbReference type="EMBL" id="QUSW01000009">
    <property type="protein sequence ID" value="RQP21838.1"/>
    <property type="molecule type" value="Genomic_DNA"/>
</dbReference>
<gene>
    <name evidence="1" type="ORF">DZC73_25705</name>
</gene>
<dbReference type="Pfam" id="PF14350">
    <property type="entry name" value="Beta_protein"/>
    <property type="match status" value="1"/>
</dbReference>
<keyword evidence="2" id="KW-1185">Reference proteome</keyword>
<accession>A0A3N7HII8</accession>
<proteinExistence type="predicted"/>
<dbReference type="InterPro" id="IPR025683">
    <property type="entry name" value="Protein_beta"/>
</dbReference>
<dbReference type="AlphaFoldDB" id="A0A3N7HII8"/>
<comment type="caution">
    <text evidence="1">The sequence shown here is derived from an EMBL/GenBank/DDBJ whole genome shotgun (WGS) entry which is preliminary data.</text>
</comment>
<organism evidence="1 2">
    <name type="scientific">Piscinibacter terrae</name>
    <dbReference type="NCBI Taxonomy" id="2496871"/>
    <lineage>
        <taxon>Bacteria</taxon>
        <taxon>Pseudomonadati</taxon>
        <taxon>Pseudomonadota</taxon>
        <taxon>Betaproteobacteria</taxon>
        <taxon>Burkholderiales</taxon>
        <taxon>Sphaerotilaceae</taxon>
        <taxon>Piscinibacter</taxon>
    </lineage>
</organism>
<protein>
    <submittedName>
        <fullName evidence="1">Uncharacterized protein</fullName>
    </submittedName>
</protein>
<evidence type="ECO:0000313" key="2">
    <source>
        <dbReference type="Proteomes" id="UP000267464"/>
    </source>
</evidence>